<keyword evidence="4 8" id="KW-1003">Cell membrane</keyword>
<sequence length="245" mass="25142">MPFDFPLIATIAAVFLLAGFVKGVIGLGLPTISVGLLSLVMAPAQAAALLIVPSVITNLQQMRPTATLLPLARRLWSMMLGVILGTLAAGGLIAGANAAGAAAALGAALVLYAAIGLIQVRFQVAPRHEAWAAPVVGGLTGMVTAATGVFVLPAVPYLQAIGLEKDALVQALGLSFLVSTLALALTLSGAGVFTWASVLTLVPALAGQVVGQWLRTRIDAVTFRRWFFAGLLALGAFLALRWLLA</sequence>
<dbReference type="Pfam" id="PF01925">
    <property type="entry name" value="TauE"/>
    <property type="match status" value="1"/>
</dbReference>
<protein>
    <recommendedName>
        <fullName evidence="8">Probable membrane transporter protein</fullName>
    </recommendedName>
</protein>
<evidence type="ECO:0000256" key="4">
    <source>
        <dbReference type="ARBA" id="ARBA00022475"/>
    </source>
</evidence>
<evidence type="ECO:0000256" key="2">
    <source>
        <dbReference type="ARBA" id="ARBA00009142"/>
    </source>
</evidence>
<name>A0A418WG83_9PROT</name>
<feature type="transmembrane region" description="Helical" evidence="8">
    <location>
        <begin position="130"/>
        <end position="155"/>
    </location>
</feature>
<accession>A0A418WG83</accession>
<organism evidence="9 10">
    <name type="scientific">Oleomonas cavernae</name>
    <dbReference type="NCBI Taxonomy" id="2320859"/>
    <lineage>
        <taxon>Bacteria</taxon>
        <taxon>Pseudomonadati</taxon>
        <taxon>Pseudomonadota</taxon>
        <taxon>Alphaproteobacteria</taxon>
        <taxon>Acetobacterales</taxon>
        <taxon>Acetobacteraceae</taxon>
        <taxon>Oleomonas</taxon>
    </lineage>
</organism>
<keyword evidence="6 8" id="KW-1133">Transmembrane helix</keyword>
<feature type="transmembrane region" description="Helical" evidence="8">
    <location>
        <begin position="75"/>
        <end position="93"/>
    </location>
</feature>
<evidence type="ECO:0000313" key="9">
    <source>
        <dbReference type="EMBL" id="RJF89055.1"/>
    </source>
</evidence>
<dbReference type="AlphaFoldDB" id="A0A418WG83"/>
<keyword evidence="5 8" id="KW-0812">Transmembrane</keyword>
<proteinExistence type="inferred from homology"/>
<dbReference type="EMBL" id="QYUK01000011">
    <property type="protein sequence ID" value="RJF89055.1"/>
    <property type="molecule type" value="Genomic_DNA"/>
</dbReference>
<keyword evidence="3" id="KW-0813">Transport</keyword>
<evidence type="ECO:0000256" key="8">
    <source>
        <dbReference type="RuleBase" id="RU363041"/>
    </source>
</evidence>
<comment type="subcellular location">
    <subcellularLocation>
        <location evidence="1 8">Cell membrane</location>
        <topology evidence="1 8">Multi-pass membrane protein</topology>
    </subcellularLocation>
</comment>
<feature type="transmembrane region" description="Helical" evidence="8">
    <location>
        <begin position="167"/>
        <end position="185"/>
    </location>
</feature>
<dbReference type="PANTHER" id="PTHR30269">
    <property type="entry name" value="TRANSMEMBRANE PROTEIN YFCA"/>
    <property type="match status" value="1"/>
</dbReference>
<dbReference type="GO" id="GO:0005886">
    <property type="term" value="C:plasma membrane"/>
    <property type="evidence" value="ECO:0007669"/>
    <property type="project" value="UniProtKB-SubCell"/>
</dbReference>
<evidence type="ECO:0000256" key="7">
    <source>
        <dbReference type="ARBA" id="ARBA00023136"/>
    </source>
</evidence>
<dbReference type="PANTHER" id="PTHR30269:SF32">
    <property type="entry name" value="MEMBRANE TRANSPORTER PROTEIN-RELATED"/>
    <property type="match status" value="1"/>
</dbReference>
<feature type="transmembrane region" description="Helical" evidence="8">
    <location>
        <begin position="33"/>
        <end position="55"/>
    </location>
</feature>
<evidence type="ECO:0000256" key="6">
    <source>
        <dbReference type="ARBA" id="ARBA00022989"/>
    </source>
</evidence>
<feature type="transmembrane region" description="Helical" evidence="8">
    <location>
        <begin position="99"/>
        <end position="118"/>
    </location>
</feature>
<reference evidence="9 10" key="1">
    <citation type="submission" date="2018-09" db="EMBL/GenBank/DDBJ databases">
        <authorList>
            <person name="Zhu H."/>
        </authorList>
    </citation>
    <scope>NUCLEOTIDE SEQUENCE [LARGE SCALE GENOMIC DNA]</scope>
    <source>
        <strain evidence="9 10">K1W22B-8</strain>
    </source>
</reference>
<keyword evidence="7 8" id="KW-0472">Membrane</keyword>
<keyword evidence="10" id="KW-1185">Reference proteome</keyword>
<dbReference type="Proteomes" id="UP000284605">
    <property type="component" value="Unassembled WGS sequence"/>
</dbReference>
<comment type="caution">
    <text evidence="9">The sequence shown here is derived from an EMBL/GenBank/DDBJ whole genome shotgun (WGS) entry which is preliminary data.</text>
</comment>
<evidence type="ECO:0000256" key="5">
    <source>
        <dbReference type="ARBA" id="ARBA00022692"/>
    </source>
</evidence>
<evidence type="ECO:0000256" key="3">
    <source>
        <dbReference type="ARBA" id="ARBA00022448"/>
    </source>
</evidence>
<feature type="transmembrane region" description="Helical" evidence="8">
    <location>
        <begin position="226"/>
        <end position="244"/>
    </location>
</feature>
<dbReference type="InterPro" id="IPR052017">
    <property type="entry name" value="TSUP"/>
</dbReference>
<dbReference type="RefSeq" id="WP_119780216.1">
    <property type="nucleotide sequence ID" value="NZ_QYUK01000011.1"/>
</dbReference>
<dbReference type="InterPro" id="IPR002781">
    <property type="entry name" value="TM_pro_TauE-like"/>
</dbReference>
<evidence type="ECO:0000256" key="1">
    <source>
        <dbReference type="ARBA" id="ARBA00004651"/>
    </source>
</evidence>
<evidence type="ECO:0000313" key="10">
    <source>
        <dbReference type="Proteomes" id="UP000284605"/>
    </source>
</evidence>
<dbReference type="OrthoDB" id="9800873at2"/>
<comment type="similarity">
    <text evidence="2 8">Belongs to the 4-toluene sulfonate uptake permease (TSUP) (TC 2.A.102) family.</text>
</comment>
<gene>
    <name evidence="9" type="ORF">D3874_20460</name>
</gene>